<gene>
    <name evidence="1" type="ORF">SYNTR_1106</name>
</gene>
<dbReference type="EMBL" id="CP046457">
    <property type="protein sequence ID" value="QGT99699.1"/>
    <property type="molecule type" value="Genomic_DNA"/>
</dbReference>
<sequence length="277" mass="33106">MLTISQIAKKLNITNRQVHDLINYGYLTVSKTNHYPNKGIKYLFSEYEVNNLDVHSSLAEIYEKSKKKSIGNRPICDFKKVSRTVNYYENYLEKIAYYPEHEAKLLKICFYLFHLNHYAKTLTDLSSKLYKLKNKVLNKIYNDNKNIIKTSYLIGPDKKKIWLCEDCKDNARTANITYTKYMQKELYCTKCFIQAVEKEYYSLIEFVIQIDKYKYVFHLPKSSAQKWVAIEDLPKKNRNMGRYSDRMYYYGRSISRVEEKVFPVKMIIEELNDYLND</sequence>
<dbReference type="RefSeq" id="WP_156203572.1">
    <property type="nucleotide sequence ID" value="NZ_CP046457.1"/>
</dbReference>
<protein>
    <submittedName>
        <fullName evidence="1">Uncharacterized protein</fullName>
    </submittedName>
</protein>
<evidence type="ECO:0000313" key="1">
    <source>
        <dbReference type="EMBL" id="QGT99699.1"/>
    </source>
</evidence>
<name>A0A6I6DBN7_9FIRM</name>
<reference evidence="2" key="1">
    <citation type="journal article" date="2019" name="Microbiology">
        <title>Complete Genome Sequence of an Uncultured Bacterium of the Candidate Phylum Bipolaricaulota.</title>
        <authorList>
            <person name="Kadnikov V.V."/>
            <person name="Mardanov A.V."/>
            <person name="Beletsky A.V."/>
            <person name="Frank Y.A."/>
            <person name="Karnachuk O.V."/>
            <person name="Ravin N.V."/>
        </authorList>
    </citation>
    <scope>NUCLEOTIDE SEQUENCE [LARGE SCALE GENOMIC DNA]</scope>
</reference>
<dbReference type="KEGG" id="salq:SYNTR_1106"/>
<dbReference type="OrthoDB" id="1806726at2"/>
<keyword evidence="2" id="KW-1185">Reference proteome</keyword>
<proteinExistence type="predicted"/>
<organism evidence="1 2">
    <name type="scientific">Candidatus Syntrophocurvum alkaliphilum</name>
    <dbReference type="NCBI Taxonomy" id="2293317"/>
    <lineage>
        <taxon>Bacteria</taxon>
        <taxon>Bacillati</taxon>
        <taxon>Bacillota</taxon>
        <taxon>Clostridia</taxon>
        <taxon>Eubacteriales</taxon>
        <taxon>Syntrophomonadaceae</taxon>
        <taxon>Candidatus Syntrophocurvum</taxon>
    </lineage>
</organism>
<dbReference type="AlphaFoldDB" id="A0A6I6DBN7"/>
<dbReference type="Proteomes" id="UP000426444">
    <property type="component" value="Chromosome"/>
</dbReference>
<evidence type="ECO:0000313" key="2">
    <source>
        <dbReference type="Proteomes" id="UP000426444"/>
    </source>
</evidence>
<accession>A0A6I6DBN7</accession>